<dbReference type="EMBL" id="JANHOG010001600">
    <property type="protein sequence ID" value="KAJ3534524.1"/>
    <property type="molecule type" value="Genomic_DNA"/>
</dbReference>
<evidence type="ECO:0000313" key="2">
    <source>
        <dbReference type="Proteomes" id="UP001148662"/>
    </source>
</evidence>
<protein>
    <submittedName>
        <fullName evidence="1">Uncharacterized protein</fullName>
    </submittedName>
</protein>
<comment type="caution">
    <text evidence="1">The sequence shown here is derived from an EMBL/GenBank/DDBJ whole genome shotgun (WGS) entry which is preliminary data.</text>
</comment>
<accession>A0ACC1S8T1</accession>
<keyword evidence="2" id="KW-1185">Reference proteome</keyword>
<gene>
    <name evidence="1" type="ORF">NM688_g7122</name>
</gene>
<evidence type="ECO:0000313" key="1">
    <source>
        <dbReference type="EMBL" id="KAJ3534524.1"/>
    </source>
</evidence>
<organism evidence="1 2">
    <name type="scientific">Phlebia brevispora</name>
    <dbReference type="NCBI Taxonomy" id="194682"/>
    <lineage>
        <taxon>Eukaryota</taxon>
        <taxon>Fungi</taxon>
        <taxon>Dikarya</taxon>
        <taxon>Basidiomycota</taxon>
        <taxon>Agaricomycotina</taxon>
        <taxon>Agaricomycetes</taxon>
        <taxon>Polyporales</taxon>
        <taxon>Meruliaceae</taxon>
        <taxon>Phlebia</taxon>
    </lineage>
</organism>
<dbReference type="Proteomes" id="UP001148662">
    <property type="component" value="Unassembled WGS sequence"/>
</dbReference>
<proteinExistence type="predicted"/>
<reference evidence="1" key="1">
    <citation type="submission" date="2022-07" db="EMBL/GenBank/DDBJ databases">
        <title>Genome Sequence of Phlebia brevispora.</title>
        <authorList>
            <person name="Buettner E."/>
        </authorList>
    </citation>
    <scope>NUCLEOTIDE SEQUENCE</scope>
    <source>
        <strain evidence="1">MPL23</strain>
    </source>
</reference>
<name>A0ACC1S8T1_9APHY</name>
<sequence>MTAPRPIIIVTGANSGVGFGICHRLLVQLSQKTPPDAQPQFKSLFPGRTPQNTAPTETYDGLTLIMACRSHKRAEKARTKLLKLLDKHIEKEKARPDYDGHAERFKQNLEINFHYVDMSIMSTVFEFCDELSHRYPYISHLICNAGTAFWSGVDKLIAIYAILTKGLVWAITLPPFKLQQTGRMSTDGLGATWQANVFGHYAMYRYLQPMFASYARQYGQPARMIWMSSLEGQPCWYDHDDWQLVKTDHSYEGTKYQIDLISSRLAQQSREPNGEGDIVQHYTVHPGIAHSNMTSGMVYFFFDMCKVLLFYVARWIGSPNHTITAYEAAASATHIALVSLLAIPSSLLAFSHRRHKTQSSSLWDDSLPTMNLYTGGLQSAKKSRDAEEMGVYAPLKFSSETDRCGHDRVGAMPVLEWEEHQKEASYLVLRCESLYQNFLTLQKSKRDKDNGNPSSDL</sequence>